<dbReference type="EMBL" id="GGEC01059702">
    <property type="protein sequence ID" value="MBX40186.1"/>
    <property type="molecule type" value="Transcribed_RNA"/>
</dbReference>
<proteinExistence type="predicted"/>
<organism evidence="1">
    <name type="scientific">Rhizophora mucronata</name>
    <name type="common">Asiatic mangrove</name>
    <dbReference type="NCBI Taxonomy" id="61149"/>
    <lineage>
        <taxon>Eukaryota</taxon>
        <taxon>Viridiplantae</taxon>
        <taxon>Streptophyta</taxon>
        <taxon>Embryophyta</taxon>
        <taxon>Tracheophyta</taxon>
        <taxon>Spermatophyta</taxon>
        <taxon>Magnoliopsida</taxon>
        <taxon>eudicotyledons</taxon>
        <taxon>Gunneridae</taxon>
        <taxon>Pentapetalae</taxon>
        <taxon>rosids</taxon>
        <taxon>fabids</taxon>
        <taxon>Malpighiales</taxon>
        <taxon>Rhizophoraceae</taxon>
        <taxon>Rhizophora</taxon>
    </lineage>
</organism>
<accession>A0A2P2NCI4</accession>
<evidence type="ECO:0000313" key="1">
    <source>
        <dbReference type="EMBL" id="MBX40186.1"/>
    </source>
</evidence>
<reference evidence="1" key="1">
    <citation type="submission" date="2018-02" db="EMBL/GenBank/DDBJ databases">
        <title>Rhizophora mucronata_Transcriptome.</title>
        <authorList>
            <person name="Meera S.P."/>
            <person name="Sreeshan A."/>
            <person name="Augustine A."/>
        </authorList>
    </citation>
    <scope>NUCLEOTIDE SEQUENCE</scope>
    <source>
        <tissue evidence="1">Leaf</tissue>
    </source>
</reference>
<protein>
    <submittedName>
        <fullName evidence="1">Uncharacterized protein</fullName>
    </submittedName>
</protein>
<dbReference type="AlphaFoldDB" id="A0A2P2NCI4"/>
<name>A0A2P2NCI4_RHIMU</name>
<sequence>MAKQIFALAETQSQRNH</sequence>